<dbReference type="Proteomes" id="UP000184287">
    <property type="component" value="Unassembled WGS sequence"/>
</dbReference>
<evidence type="ECO:0000313" key="1">
    <source>
        <dbReference type="EMBL" id="SHE63835.1"/>
    </source>
</evidence>
<dbReference type="EMBL" id="FQUQ01000001">
    <property type="protein sequence ID" value="SHE63835.1"/>
    <property type="molecule type" value="Genomic_DNA"/>
</dbReference>
<dbReference type="OrthoDB" id="6058205at2"/>
<accession>A0A1M4V4G5</accession>
<name>A0A1M4V4G5_9SPHI</name>
<organism evidence="1 2">
    <name type="scientific">Pedobacter caeni</name>
    <dbReference type="NCBI Taxonomy" id="288992"/>
    <lineage>
        <taxon>Bacteria</taxon>
        <taxon>Pseudomonadati</taxon>
        <taxon>Bacteroidota</taxon>
        <taxon>Sphingobacteriia</taxon>
        <taxon>Sphingobacteriales</taxon>
        <taxon>Sphingobacteriaceae</taxon>
        <taxon>Pedobacter</taxon>
    </lineage>
</organism>
<evidence type="ECO:0000313" key="2">
    <source>
        <dbReference type="Proteomes" id="UP000184287"/>
    </source>
</evidence>
<dbReference type="RefSeq" id="WP_073227613.1">
    <property type="nucleotide sequence ID" value="NZ_FQUQ01000001.1"/>
</dbReference>
<protein>
    <submittedName>
        <fullName evidence="1">Uncharacterized protein</fullName>
    </submittedName>
</protein>
<keyword evidence="2" id="KW-1185">Reference proteome</keyword>
<reference evidence="2" key="1">
    <citation type="submission" date="2016-11" db="EMBL/GenBank/DDBJ databases">
        <authorList>
            <person name="Varghese N."/>
            <person name="Submissions S."/>
        </authorList>
    </citation>
    <scope>NUCLEOTIDE SEQUENCE [LARGE SCALE GENOMIC DNA]</scope>
    <source>
        <strain evidence="2">DSM 16990</strain>
    </source>
</reference>
<dbReference type="STRING" id="288992.SAMN04488522_101774"/>
<sequence>MAYSIKKEEVIKYEPNELRNFRLFTHEYIDNLNFTFKPAHFLSNAEEYIKVASELFKKAGWAGDGEIELIWVPPFMLFEFTSNEDAFGIVIWHVKQEEDGISWLLSPKRLPLDQ</sequence>
<proteinExistence type="predicted"/>
<gene>
    <name evidence="1" type="ORF">SAMN04488522_101774</name>
</gene>
<dbReference type="AlphaFoldDB" id="A0A1M4V4G5"/>